<gene>
    <name evidence="2 4" type="ORF">BDZ99DRAFT_107950</name>
</gene>
<keyword evidence="3" id="KW-1185">Reference proteome</keyword>
<evidence type="ECO:0000313" key="4">
    <source>
        <dbReference type="RefSeq" id="XP_033572577.1"/>
    </source>
</evidence>
<sequence length="113" mass="12620">MDNGLRVMGMVSAWIMGYGAKGRKLLAWSMSVTGIPAPLLVFSPRFLRRPVMFCRDGQPHGSAARWGQRWGFGRCFVTSVKEVEEACIEQHGMRARRDGHWMSALMTAAVCCV</sequence>
<dbReference type="Proteomes" id="UP000504636">
    <property type="component" value="Unplaced"/>
</dbReference>
<keyword evidence="1" id="KW-0472">Membrane</keyword>
<reference evidence="2 4" key="1">
    <citation type="journal article" date="2020" name="Stud. Mycol.">
        <title>101 Dothideomycetes genomes: a test case for predicting lifestyles and emergence of pathogens.</title>
        <authorList>
            <person name="Haridas S."/>
            <person name="Albert R."/>
            <person name="Binder M."/>
            <person name="Bloem J."/>
            <person name="Labutti K."/>
            <person name="Salamov A."/>
            <person name="Andreopoulos B."/>
            <person name="Baker S."/>
            <person name="Barry K."/>
            <person name="Bills G."/>
            <person name="Bluhm B."/>
            <person name="Cannon C."/>
            <person name="Castanera R."/>
            <person name="Culley D."/>
            <person name="Daum C."/>
            <person name="Ezra D."/>
            <person name="Gonzalez J."/>
            <person name="Henrissat B."/>
            <person name="Kuo A."/>
            <person name="Liang C."/>
            <person name="Lipzen A."/>
            <person name="Lutzoni F."/>
            <person name="Magnuson J."/>
            <person name="Mondo S."/>
            <person name="Nolan M."/>
            <person name="Ohm R."/>
            <person name="Pangilinan J."/>
            <person name="Park H.-J."/>
            <person name="Ramirez L."/>
            <person name="Alfaro M."/>
            <person name="Sun H."/>
            <person name="Tritt A."/>
            <person name="Yoshinaga Y."/>
            <person name="Zwiers L.-H."/>
            <person name="Turgeon B."/>
            <person name="Goodwin S."/>
            <person name="Spatafora J."/>
            <person name="Crous P."/>
            <person name="Grigoriev I."/>
        </authorList>
    </citation>
    <scope>NUCLEOTIDE SEQUENCE</scope>
    <source>
        <strain evidence="2 4">CBS 304.34</strain>
    </source>
</reference>
<keyword evidence="1" id="KW-1133">Transmembrane helix</keyword>
<evidence type="ECO:0000313" key="3">
    <source>
        <dbReference type="Proteomes" id="UP000504636"/>
    </source>
</evidence>
<proteinExistence type="predicted"/>
<reference evidence="4" key="3">
    <citation type="submission" date="2025-04" db="UniProtKB">
        <authorList>
            <consortium name="RefSeq"/>
        </authorList>
    </citation>
    <scope>IDENTIFICATION</scope>
    <source>
        <strain evidence="4">CBS 304.34</strain>
    </source>
</reference>
<name>A0A6A6YAT3_9PEZI</name>
<reference evidence="4" key="2">
    <citation type="submission" date="2020-04" db="EMBL/GenBank/DDBJ databases">
        <authorList>
            <consortium name="NCBI Genome Project"/>
        </authorList>
    </citation>
    <scope>NUCLEOTIDE SEQUENCE</scope>
    <source>
        <strain evidence="4">CBS 304.34</strain>
    </source>
</reference>
<dbReference type="AlphaFoldDB" id="A0A6A6YAT3"/>
<organism evidence="2">
    <name type="scientific">Mytilinidion resinicola</name>
    <dbReference type="NCBI Taxonomy" id="574789"/>
    <lineage>
        <taxon>Eukaryota</taxon>
        <taxon>Fungi</taxon>
        <taxon>Dikarya</taxon>
        <taxon>Ascomycota</taxon>
        <taxon>Pezizomycotina</taxon>
        <taxon>Dothideomycetes</taxon>
        <taxon>Pleosporomycetidae</taxon>
        <taxon>Mytilinidiales</taxon>
        <taxon>Mytilinidiaceae</taxon>
        <taxon>Mytilinidion</taxon>
    </lineage>
</organism>
<protein>
    <submittedName>
        <fullName evidence="2 4">Uncharacterized protein</fullName>
    </submittedName>
</protein>
<feature type="transmembrane region" description="Helical" evidence="1">
    <location>
        <begin position="25"/>
        <end position="42"/>
    </location>
</feature>
<dbReference type="RefSeq" id="XP_033572577.1">
    <property type="nucleotide sequence ID" value="XM_033712378.1"/>
</dbReference>
<evidence type="ECO:0000313" key="2">
    <source>
        <dbReference type="EMBL" id="KAF2805613.1"/>
    </source>
</evidence>
<dbReference type="GeneID" id="54453271"/>
<evidence type="ECO:0000256" key="1">
    <source>
        <dbReference type="SAM" id="Phobius"/>
    </source>
</evidence>
<keyword evidence="1" id="KW-0812">Transmembrane</keyword>
<accession>A0A6A6YAT3</accession>
<dbReference type="EMBL" id="MU003709">
    <property type="protein sequence ID" value="KAF2805613.1"/>
    <property type="molecule type" value="Genomic_DNA"/>
</dbReference>